<dbReference type="InterPro" id="IPR018752">
    <property type="entry name" value="DabA"/>
</dbReference>
<evidence type="ECO:0000256" key="6">
    <source>
        <dbReference type="HAMAP-Rule" id="MF_01871"/>
    </source>
</evidence>
<evidence type="ECO:0000313" key="7">
    <source>
        <dbReference type="EMBL" id="MDI9258768.1"/>
    </source>
</evidence>
<feature type="binding site" evidence="6">
    <location>
        <position position="562"/>
    </location>
    <ligand>
        <name>Zn(2+)</name>
        <dbReference type="ChEBI" id="CHEBI:29105"/>
    </ligand>
</feature>
<organism evidence="7 8">
    <name type="scientific">Alicyclobacillus sendaiensis PA2</name>
    <dbReference type="NCBI Taxonomy" id="3029425"/>
    <lineage>
        <taxon>Bacteria</taxon>
        <taxon>Bacillati</taxon>
        <taxon>Bacillota</taxon>
        <taxon>Bacilli</taxon>
        <taxon>Bacillales</taxon>
        <taxon>Alicyclobacillaceae</taxon>
        <taxon>Alicyclobacillus</taxon>
    </lineage>
</organism>
<dbReference type="RefSeq" id="WP_283202408.1">
    <property type="nucleotide sequence ID" value="NZ_JASGCB010000001.1"/>
</dbReference>
<comment type="function">
    <text evidence="6">Part of an energy-coupled inorganic carbon pump.</text>
</comment>
<accession>A0ABT6XUQ8</accession>
<dbReference type="PANTHER" id="PTHR38344">
    <property type="entry name" value="UPF0753 PROTEIN AQ_863"/>
    <property type="match status" value="1"/>
</dbReference>
<comment type="similarity">
    <text evidence="6">Belongs to the inorganic carbon transporter (TC 9.A.2) DabA family.</text>
</comment>
<comment type="subcellular location">
    <subcellularLocation>
        <location evidence="6">Cell membrane</location>
        <topology evidence="6">Peripheral membrane protein</topology>
    </subcellularLocation>
</comment>
<feature type="binding site" evidence="6">
    <location>
        <position position="366"/>
    </location>
    <ligand>
        <name>Zn(2+)</name>
        <dbReference type="ChEBI" id="CHEBI:29105"/>
    </ligand>
</feature>
<protein>
    <recommendedName>
        <fullName evidence="6">Probable inorganic carbon transporter subunit DabA</fullName>
    </recommendedName>
</protein>
<evidence type="ECO:0000256" key="2">
    <source>
        <dbReference type="ARBA" id="ARBA00022475"/>
    </source>
</evidence>
<dbReference type="Pfam" id="PF10070">
    <property type="entry name" value="DabA"/>
    <property type="match status" value="1"/>
</dbReference>
<keyword evidence="3 6" id="KW-0479">Metal-binding</keyword>
<reference evidence="7 8" key="1">
    <citation type="submission" date="2023-04" db="EMBL/GenBank/DDBJ databases">
        <title>A. sendaiensis sub sp. chiapanensis a novel subspecie with specific adaptation in bacterial cell wall isolated from an active volcano.</title>
        <authorList>
            <person name="Alvarez Gutierrez P.E."/>
            <person name="Ortiz Cortes L.Y."/>
        </authorList>
    </citation>
    <scope>NUCLEOTIDE SEQUENCE [LARGE SCALE GENOMIC DNA]</scope>
    <source>
        <strain evidence="7 8">PA2</strain>
    </source>
</reference>
<proteinExistence type="inferred from homology"/>
<evidence type="ECO:0000256" key="4">
    <source>
        <dbReference type="ARBA" id="ARBA00022833"/>
    </source>
</evidence>
<evidence type="ECO:0000313" key="8">
    <source>
        <dbReference type="Proteomes" id="UP001529245"/>
    </source>
</evidence>
<keyword evidence="1 6" id="KW-0813">Transport</keyword>
<keyword evidence="2 6" id="KW-1003">Cell membrane</keyword>
<dbReference type="HAMAP" id="MF_01871">
    <property type="entry name" value="DabA"/>
    <property type="match status" value="1"/>
</dbReference>
<comment type="cofactor">
    <cofactor evidence="6">
        <name>Zn(2+)</name>
        <dbReference type="ChEBI" id="CHEBI:29105"/>
    </cofactor>
</comment>
<sequence length="849" mass="93888">MISSTATLRDLAWTPSSAAAAAELALDVTAVQWPLAVWIARHPWPSLEHIPFLEAIRRLQALGGVRLYPSWRLLQDAEARGEIDPNALEDRMNRYLDHHVSAPLRTAFARLQPRLTREEIELPISTEAAALAARTAARADLPLEALRFPLPSDDARPRVDAITARYLRLYLDRGQSAWPMPGRKDGLFTAARALLMRDPALSKAERRRMAELPDDPDAVLAFGLERFEVQPRFAADYFRVHYLRMPGFVGALRYGDREAGGQGRLLRQYLALRILLEWAVAGPDGAFAPHPDLTGLAKAASHVEGAEADIADDLVLAVYRYVTADRYGVWLEAWEQTLDQHLMGSSETSVGDDAHPADAQLLFCIDVRSERLRRHLEALGPYTTYGCAGFFNLAVRTQPLDSAYAHPSCPAIVSPVARVQERATDEKAHRRRRKMTNAVRAMGLAFKKLKQASVGSLALPELSGAYLALHAVWQAFPRVSAHVRDVLRECLPSVPTRWEAVGETDGALAQPNCAPAEPAHLFAEAAAQLFRSLGITTFSRVVVLCGHEAQVENQAHRAAFECGACGGQSGRHNARVLAAALNQEAVRRLLRDRHGLVIPEDTVFLAAVHITTTDEIEWVELAGMSPQQSRVWQQLDQDLRRAGANAAAERLEQLPGAEGRPAQREAVRRGHDWSEVRPEWGLAGNRAFWIGRLPSLDARLRGQVFAHDYDWRCDPDGSYLHAIVSGPVTVAQWINLQYYASTVAPHVHGGGHKALQTVTAGLGVMHGNASDLLPGLPWQSIAAEDGRLYHRPLRLTVVVEAPVARAALLLREHADFRRKVQNGWLRLLVRDPQSKRWWSGAEILLGAEA</sequence>
<comment type="subunit">
    <text evidence="6">Forms a complex with DabB.</text>
</comment>
<evidence type="ECO:0000256" key="1">
    <source>
        <dbReference type="ARBA" id="ARBA00022448"/>
    </source>
</evidence>
<keyword evidence="4 6" id="KW-0862">Zinc</keyword>
<dbReference type="Proteomes" id="UP001529245">
    <property type="component" value="Unassembled WGS sequence"/>
</dbReference>
<dbReference type="EMBL" id="JASGCB010000001">
    <property type="protein sequence ID" value="MDI9258768.1"/>
    <property type="molecule type" value="Genomic_DNA"/>
</dbReference>
<evidence type="ECO:0000256" key="3">
    <source>
        <dbReference type="ARBA" id="ARBA00022723"/>
    </source>
</evidence>
<feature type="binding site" evidence="6">
    <location>
        <position position="364"/>
    </location>
    <ligand>
        <name>Zn(2+)</name>
        <dbReference type="ChEBI" id="CHEBI:29105"/>
    </ligand>
</feature>
<feature type="binding site" evidence="6">
    <location>
        <position position="547"/>
    </location>
    <ligand>
        <name>Zn(2+)</name>
        <dbReference type="ChEBI" id="CHEBI:29105"/>
    </ligand>
</feature>
<gene>
    <name evidence="6" type="primary">dabA</name>
    <name evidence="7" type="ORF">QID03_01055</name>
</gene>
<evidence type="ECO:0000256" key="5">
    <source>
        <dbReference type="ARBA" id="ARBA00023136"/>
    </source>
</evidence>
<dbReference type="PANTHER" id="PTHR38344:SF1">
    <property type="entry name" value="INORGANIC CARBON TRANSPORTER SUBUNIT DABA-RELATED"/>
    <property type="match status" value="1"/>
</dbReference>
<name>A0ABT6XUQ8_ALISE</name>
<comment type="caution">
    <text evidence="7">The sequence shown here is derived from an EMBL/GenBank/DDBJ whole genome shotgun (WGS) entry which is preliminary data.</text>
</comment>
<keyword evidence="8" id="KW-1185">Reference proteome</keyword>
<keyword evidence="5 6" id="KW-0472">Membrane</keyword>